<dbReference type="Gene3D" id="3.30.1360.120">
    <property type="entry name" value="Probable tRNA modification gtpase trme, domain 1"/>
    <property type="match status" value="1"/>
</dbReference>
<dbReference type="SUPFAM" id="SSF103025">
    <property type="entry name" value="Folate-binding domain"/>
    <property type="match status" value="1"/>
</dbReference>
<comment type="caution">
    <text evidence="2">The sequence shown here is derived from an EMBL/GenBank/DDBJ whole genome shotgun (WGS) entry which is preliminary data.</text>
</comment>
<dbReference type="PANTHER" id="PTHR43757">
    <property type="entry name" value="AMINOMETHYLTRANSFERASE"/>
    <property type="match status" value="1"/>
</dbReference>
<dbReference type="PANTHER" id="PTHR43757:SF2">
    <property type="entry name" value="AMINOMETHYLTRANSFERASE, MITOCHONDRIAL"/>
    <property type="match status" value="1"/>
</dbReference>
<evidence type="ECO:0000313" key="2">
    <source>
        <dbReference type="EMBL" id="GCC39543.1"/>
    </source>
</evidence>
<feature type="non-terminal residue" evidence="2">
    <location>
        <position position="52"/>
    </location>
</feature>
<protein>
    <recommendedName>
        <fullName evidence="1">GCVT N-terminal domain-containing protein</fullName>
    </recommendedName>
</protein>
<sequence>ELGWELYHKRQDTAALYAAIMEAGQEFGIDNFGAYAMNSLRLEKAFRGWGAE</sequence>
<organism evidence="2 3">
    <name type="scientific">Chiloscyllium punctatum</name>
    <name type="common">Brownbanded bambooshark</name>
    <name type="synonym">Hemiscyllium punctatum</name>
    <dbReference type="NCBI Taxonomy" id="137246"/>
    <lineage>
        <taxon>Eukaryota</taxon>
        <taxon>Metazoa</taxon>
        <taxon>Chordata</taxon>
        <taxon>Craniata</taxon>
        <taxon>Vertebrata</taxon>
        <taxon>Chondrichthyes</taxon>
        <taxon>Elasmobranchii</taxon>
        <taxon>Galeomorphii</taxon>
        <taxon>Galeoidea</taxon>
        <taxon>Orectolobiformes</taxon>
        <taxon>Hemiscylliidae</taxon>
        <taxon>Chiloscyllium</taxon>
    </lineage>
</organism>
<dbReference type="InterPro" id="IPR027266">
    <property type="entry name" value="TrmE/GcvT-like"/>
</dbReference>
<feature type="non-terminal residue" evidence="2">
    <location>
        <position position="1"/>
    </location>
</feature>
<accession>A0A401TA61</accession>
<proteinExistence type="predicted"/>
<dbReference type="InterPro" id="IPR006222">
    <property type="entry name" value="GCVT_N"/>
</dbReference>
<dbReference type="OrthoDB" id="498204at2759"/>
<dbReference type="AlphaFoldDB" id="A0A401TA61"/>
<dbReference type="EMBL" id="BEZZ01026536">
    <property type="protein sequence ID" value="GCC39543.1"/>
    <property type="molecule type" value="Genomic_DNA"/>
</dbReference>
<evidence type="ECO:0000313" key="3">
    <source>
        <dbReference type="Proteomes" id="UP000287033"/>
    </source>
</evidence>
<gene>
    <name evidence="2" type="ORF">chiPu_0023759</name>
</gene>
<reference evidence="2 3" key="1">
    <citation type="journal article" date="2018" name="Nat. Ecol. Evol.">
        <title>Shark genomes provide insights into elasmobranch evolution and the origin of vertebrates.</title>
        <authorList>
            <person name="Hara Y"/>
            <person name="Yamaguchi K"/>
            <person name="Onimaru K"/>
            <person name="Kadota M"/>
            <person name="Koyanagi M"/>
            <person name="Keeley SD"/>
            <person name="Tatsumi K"/>
            <person name="Tanaka K"/>
            <person name="Motone F"/>
            <person name="Kageyama Y"/>
            <person name="Nozu R"/>
            <person name="Adachi N"/>
            <person name="Nishimura O"/>
            <person name="Nakagawa R"/>
            <person name="Tanegashima C"/>
            <person name="Kiyatake I"/>
            <person name="Matsumoto R"/>
            <person name="Murakumo K"/>
            <person name="Nishida K"/>
            <person name="Terakita A"/>
            <person name="Kuratani S"/>
            <person name="Sato K"/>
            <person name="Hyodo S Kuraku.S."/>
        </authorList>
    </citation>
    <scope>NUCLEOTIDE SEQUENCE [LARGE SCALE GENOMIC DNA]</scope>
</reference>
<name>A0A401TA61_CHIPU</name>
<evidence type="ECO:0000259" key="1">
    <source>
        <dbReference type="Pfam" id="PF01571"/>
    </source>
</evidence>
<dbReference type="Pfam" id="PF01571">
    <property type="entry name" value="GCV_T"/>
    <property type="match status" value="1"/>
</dbReference>
<dbReference type="Proteomes" id="UP000287033">
    <property type="component" value="Unassembled WGS sequence"/>
</dbReference>
<dbReference type="STRING" id="137246.A0A401TA61"/>
<dbReference type="InterPro" id="IPR028896">
    <property type="entry name" value="GcvT/YgfZ/DmdA"/>
</dbReference>
<feature type="domain" description="GCVT N-terminal" evidence="1">
    <location>
        <begin position="1"/>
        <end position="52"/>
    </location>
</feature>
<dbReference type="GO" id="GO:0005739">
    <property type="term" value="C:mitochondrion"/>
    <property type="evidence" value="ECO:0007669"/>
    <property type="project" value="TreeGrafter"/>
</dbReference>
<keyword evidence="3" id="KW-1185">Reference proteome</keyword>